<evidence type="ECO:0000313" key="1">
    <source>
        <dbReference type="EMBL" id="KAK7084691.1"/>
    </source>
</evidence>
<proteinExistence type="predicted"/>
<dbReference type="EMBL" id="JAXCGZ010002006">
    <property type="protein sequence ID" value="KAK7084691.1"/>
    <property type="molecule type" value="Genomic_DNA"/>
</dbReference>
<sequence>NHKFCQISLSFAPYLAMTICNYARLNGKYPKVTKKFFVMCQKVRSCLPTSGKSQLEMMIYGNLGCPAPYRLMSVVIIVSANRYKILWPLPSGVSTVDQLPSSSTVSFSITPHTIMSSLTTSINLLFGLPFPFCLADPSSAAFSQHTPHPSSEFAKTILVSPSSPCAVPSVY</sequence>
<name>A0AAN8XI83_HALRR</name>
<feature type="non-terminal residue" evidence="1">
    <location>
        <position position="1"/>
    </location>
</feature>
<dbReference type="Proteomes" id="UP001381693">
    <property type="component" value="Unassembled WGS sequence"/>
</dbReference>
<accession>A0AAN8XI83</accession>
<gene>
    <name evidence="1" type="ORF">SK128_021441</name>
</gene>
<keyword evidence="2" id="KW-1185">Reference proteome</keyword>
<protein>
    <submittedName>
        <fullName evidence="1">Uncharacterized protein</fullName>
    </submittedName>
</protein>
<reference evidence="1 2" key="1">
    <citation type="submission" date="2023-11" db="EMBL/GenBank/DDBJ databases">
        <title>Halocaridina rubra genome assembly.</title>
        <authorList>
            <person name="Smith C."/>
        </authorList>
    </citation>
    <scope>NUCLEOTIDE SEQUENCE [LARGE SCALE GENOMIC DNA]</scope>
    <source>
        <strain evidence="1">EP-1</strain>
        <tissue evidence="1">Whole</tissue>
    </source>
</reference>
<evidence type="ECO:0000313" key="2">
    <source>
        <dbReference type="Proteomes" id="UP001381693"/>
    </source>
</evidence>
<organism evidence="1 2">
    <name type="scientific">Halocaridina rubra</name>
    <name type="common">Hawaiian red shrimp</name>
    <dbReference type="NCBI Taxonomy" id="373956"/>
    <lineage>
        <taxon>Eukaryota</taxon>
        <taxon>Metazoa</taxon>
        <taxon>Ecdysozoa</taxon>
        <taxon>Arthropoda</taxon>
        <taxon>Crustacea</taxon>
        <taxon>Multicrustacea</taxon>
        <taxon>Malacostraca</taxon>
        <taxon>Eumalacostraca</taxon>
        <taxon>Eucarida</taxon>
        <taxon>Decapoda</taxon>
        <taxon>Pleocyemata</taxon>
        <taxon>Caridea</taxon>
        <taxon>Atyoidea</taxon>
        <taxon>Atyidae</taxon>
        <taxon>Halocaridina</taxon>
    </lineage>
</organism>
<comment type="caution">
    <text evidence="1">The sequence shown here is derived from an EMBL/GenBank/DDBJ whole genome shotgun (WGS) entry which is preliminary data.</text>
</comment>
<dbReference type="AlphaFoldDB" id="A0AAN8XI83"/>